<accession>A0AAD1SVG5</accession>
<dbReference type="InterPro" id="IPR019356">
    <property type="entry name" value="Menorin_dom"/>
</dbReference>
<keyword evidence="2 7" id="KW-0812">Transmembrane</keyword>
<dbReference type="Pfam" id="PF10223">
    <property type="entry name" value="Menorin_N"/>
    <property type="match status" value="2"/>
</dbReference>
<dbReference type="GO" id="GO:0016020">
    <property type="term" value="C:membrane"/>
    <property type="evidence" value="ECO:0007669"/>
    <property type="project" value="UniProtKB-SubCell"/>
</dbReference>
<keyword evidence="4 7" id="KW-0472">Membrane</keyword>
<evidence type="ECO:0000259" key="8">
    <source>
        <dbReference type="Pfam" id="PF10223"/>
    </source>
</evidence>
<dbReference type="EMBL" id="OW240919">
    <property type="protein sequence ID" value="CAH2311215.1"/>
    <property type="molecule type" value="Genomic_DNA"/>
</dbReference>
<dbReference type="PANTHER" id="PTHR21184:SF4">
    <property type="entry name" value="PROTEIN FAM151A"/>
    <property type="match status" value="1"/>
</dbReference>
<evidence type="ECO:0000256" key="3">
    <source>
        <dbReference type="ARBA" id="ARBA00022989"/>
    </source>
</evidence>
<reference evidence="9" key="1">
    <citation type="submission" date="2022-03" db="EMBL/GenBank/DDBJ databases">
        <authorList>
            <person name="Alioto T."/>
            <person name="Alioto T."/>
            <person name="Gomez Garrido J."/>
        </authorList>
    </citation>
    <scope>NUCLEOTIDE SEQUENCE</scope>
</reference>
<sequence length="579" mass="65479">MKRCSVSYLRNIAGVCVFLAICVTIIVLCLTLGRPPKDQRRTFITGEDMLDYLKLQGVIDSKDGLLVSWSHGANNKSQMEEALKSDIMVLEADVNVEGYGTKNQTNIPIMAHPPAVYSDNTLQEWLDTVVVSSKGIKLDFKSIEAVSPSLNILNAKASKGQIRQPIWLNADIVIGPNVNHNIAVNASQFLGLIQTKFPDVTISPGWVTLYLPPILSNRTYSWEMIQEMYNLVKSLPQRVTFPARAVLTRSAWQHFHWLLQQSERYTLTLWQGSSDPLTLEDLLFIRDNSHPEQIYYDIYEPLLSDFKQIALNPHRKRLFYSGGNLELYFHPDDDDGLWVEWFDAEGNITYVESILNGNSGMITFQVEMRDINSSVIAAVVLSGSDTVQSLETVLKLVSDHFSPWGVFLRISDHASLNETLRILRDQSKQRALYFPVWINMDVSYGSFSVPGYIDGKDFINSINNIFPFVTIAPGWPAEVLGQGYTDQIAQDMLKLCKGLWQEVSFQLQAVALGVAWDGAIKLKNTSSIYSLTVQHDGPPEKFMDGYKGLMTIRSHTENKVYYKLTHDDRISFLYSVYTS</sequence>
<evidence type="ECO:0000256" key="1">
    <source>
        <dbReference type="ARBA" id="ARBA00004167"/>
    </source>
</evidence>
<gene>
    <name evidence="9" type="ORF">PECUL_23A056340</name>
</gene>
<evidence type="ECO:0000313" key="9">
    <source>
        <dbReference type="EMBL" id="CAH2311215.1"/>
    </source>
</evidence>
<proteinExistence type="inferred from homology"/>
<dbReference type="AlphaFoldDB" id="A0AAD1SVG5"/>
<feature type="transmembrane region" description="Helical" evidence="7">
    <location>
        <begin position="12"/>
        <end position="33"/>
    </location>
</feature>
<protein>
    <recommendedName>
        <fullName evidence="5">Protein FAM151A</fullName>
    </recommendedName>
</protein>
<dbReference type="GO" id="GO:0005615">
    <property type="term" value="C:extracellular space"/>
    <property type="evidence" value="ECO:0007669"/>
    <property type="project" value="TreeGrafter"/>
</dbReference>
<evidence type="ECO:0000313" key="10">
    <source>
        <dbReference type="Proteomes" id="UP001295444"/>
    </source>
</evidence>
<evidence type="ECO:0000256" key="4">
    <source>
        <dbReference type="ARBA" id="ARBA00023136"/>
    </source>
</evidence>
<comment type="subcellular location">
    <subcellularLocation>
        <location evidence="1">Membrane</location>
        <topology evidence="1">Single-pass membrane protein</topology>
    </subcellularLocation>
</comment>
<name>A0AAD1SVG5_PELCU</name>
<feature type="domain" description="Menorin-like" evidence="8">
    <location>
        <begin position="335"/>
        <end position="567"/>
    </location>
</feature>
<dbReference type="PANTHER" id="PTHR21184">
    <property type="entry name" value="MENORIN (DENDRITIC BRANCHING PROTEIN)"/>
    <property type="match status" value="1"/>
</dbReference>
<dbReference type="Proteomes" id="UP001295444">
    <property type="component" value="Chromosome 08"/>
</dbReference>
<evidence type="ECO:0000256" key="5">
    <source>
        <dbReference type="ARBA" id="ARBA00044104"/>
    </source>
</evidence>
<keyword evidence="10" id="KW-1185">Reference proteome</keyword>
<evidence type="ECO:0000256" key="2">
    <source>
        <dbReference type="ARBA" id="ARBA00022692"/>
    </source>
</evidence>
<keyword evidence="3 7" id="KW-1133">Transmembrane helix</keyword>
<comment type="similarity">
    <text evidence="6">Belongs to the menorin family.</text>
</comment>
<feature type="domain" description="Menorin-like" evidence="8">
    <location>
        <begin position="63"/>
        <end position="302"/>
    </location>
</feature>
<evidence type="ECO:0000256" key="7">
    <source>
        <dbReference type="SAM" id="Phobius"/>
    </source>
</evidence>
<organism evidence="9 10">
    <name type="scientific">Pelobates cultripes</name>
    <name type="common">Western spadefoot toad</name>
    <dbReference type="NCBI Taxonomy" id="61616"/>
    <lineage>
        <taxon>Eukaryota</taxon>
        <taxon>Metazoa</taxon>
        <taxon>Chordata</taxon>
        <taxon>Craniata</taxon>
        <taxon>Vertebrata</taxon>
        <taxon>Euteleostomi</taxon>
        <taxon>Amphibia</taxon>
        <taxon>Batrachia</taxon>
        <taxon>Anura</taxon>
        <taxon>Pelobatoidea</taxon>
        <taxon>Pelobatidae</taxon>
        <taxon>Pelobates</taxon>
    </lineage>
</organism>
<evidence type="ECO:0000256" key="6">
    <source>
        <dbReference type="ARBA" id="ARBA00044953"/>
    </source>
</evidence>